<dbReference type="Gene3D" id="1.10.1760.20">
    <property type="match status" value="1"/>
</dbReference>
<evidence type="ECO:0000256" key="3">
    <source>
        <dbReference type="SAM" id="MobiDB-lite"/>
    </source>
</evidence>
<keyword evidence="2" id="KW-0813">Transport</keyword>
<dbReference type="PANTHER" id="PTHR34295:SF1">
    <property type="entry name" value="BIOTIN TRANSPORTER BIOY"/>
    <property type="match status" value="1"/>
</dbReference>
<keyword evidence="4" id="KW-0812">Transmembrane</keyword>
<dbReference type="Proteomes" id="UP000006637">
    <property type="component" value="Chromosome"/>
</dbReference>
<dbReference type="GO" id="GO:0005886">
    <property type="term" value="C:plasma membrane"/>
    <property type="evidence" value="ECO:0007669"/>
    <property type="project" value="UniProtKB-SubCell"/>
</dbReference>
<dbReference type="STRING" id="266117.Rxyl_2901"/>
<evidence type="ECO:0000313" key="6">
    <source>
        <dbReference type="Proteomes" id="UP000006637"/>
    </source>
</evidence>
<dbReference type="InterPro" id="IPR003784">
    <property type="entry name" value="BioY"/>
</dbReference>
<keyword evidence="4" id="KW-1133">Transmembrane helix</keyword>
<dbReference type="EMBL" id="CP000386">
    <property type="protein sequence ID" value="ABG05812.1"/>
    <property type="molecule type" value="Genomic_DNA"/>
</dbReference>
<dbReference type="PANTHER" id="PTHR34295">
    <property type="entry name" value="BIOTIN TRANSPORTER BIOY"/>
    <property type="match status" value="1"/>
</dbReference>
<dbReference type="HOGENOM" id="CLU_077931_1_1_11"/>
<evidence type="ECO:0000256" key="1">
    <source>
        <dbReference type="ARBA" id="ARBA00010692"/>
    </source>
</evidence>
<dbReference type="PIRSF" id="PIRSF016661">
    <property type="entry name" value="BioY"/>
    <property type="match status" value="1"/>
</dbReference>
<feature type="transmembrane region" description="Helical" evidence="4">
    <location>
        <begin position="59"/>
        <end position="76"/>
    </location>
</feature>
<comment type="similarity">
    <text evidence="1 2">Belongs to the BioY family.</text>
</comment>
<keyword evidence="6" id="KW-1185">Reference proteome</keyword>
<feature type="transmembrane region" description="Helical" evidence="4">
    <location>
        <begin position="113"/>
        <end position="132"/>
    </location>
</feature>
<evidence type="ECO:0000256" key="4">
    <source>
        <dbReference type="SAM" id="Phobius"/>
    </source>
</evidence>
<proteinExistence type="inferred from homology"/>
<gene>
    <name evidence="5" type="ordered locus">Rxyl_2901</name>
</gene>
<feature type="transmembrane region" description="Helical" evidence="4">
    <location>
        <begin position="35"/>
        <end position="53"/>
    </location>
</feature>
<evidence type="ECO:0000256" key="2">
    <source>
        <dbReference type="PIRNR" id="PIRNR016661"/>
    </source>
</evidence>
<dbReference type="AlphaFoldDB" id="Q1AS16"/>
<name>Q1AS16_RUBXD</name>
<dbReference type="GO" id="GO:0015225">
    <property type="term" value="F:biotin transmembrane transporter activity"/>
    <property type="evidence" value="ECO:0007669"/>
    <property type="project" value="UniProtKB-UniRule"/>
</dbReference>
<protein>
    <recommendedName>
        <fullName evidence="2">Biotin transporter</fullName>
    </recommendedName>
</protein>
<dbReference type="Pfam" id="PF02632">
    <property type="entry name" value="BioY"/>
    <property type="match status" value="1"/>
</dbReference>
<comment type="subcellular location">
    <subcellularLocation>
        <location evidence="2">Cell membrane</location>
        <topology evidence="2">Multi-pass membrane protein</topology>
    </subcellularLocation>
</comment>
<organism evidence="5 6">
    <name type="scientific">Rubrobacter xylanophilus (strain DSM 9941 / JCM 11954 / NBRC 16129 / PRD-1)</name>
    <dbReference type="NCBI Taxonomy" id="266117"/>
    <lineage>
        <taxon>Bacteria</taxon>
        <taxon>Bacillati</taxon>
        <taxon>Actinomycetota</taxon>
        <taxon>Rubrobacteria</taxon>
        <taxon>Rubrobacterales</taxon>
        <taxon>Rubrobacteraceae</taxon>
        <taxon>Rubrobacter</taxon>
    </lineage>
</organism>
<feature type="transmembrane region" description="Helical" evidence="4">
    <location>
        <begin position="83"/>
        <end position="107"/>
    </location>
</feature>
<keyword evidence="2 4" id="KW-0472">Membrane</keyword>
<accession>Q1AS16</accession>
<dbReference type="eggNOG" id="COG1268">
    <property type="taxonomic scope" value="Bacteria"/>
</dbReference>
<feature type="region of interest" description="Disordered" evidence="3">
    <location>
        <begin position="1"/>
        <end position="22"/>
    </location>
</feature>
<feature type="transmembrane region" description="Helical" evidence="4">
    <location>
        <begin position="186"/>
        <end position="204"/>
    </location>
</feature>
<keyword evidence="2" id="KW-1003">Cell membrane</keyword>
<feature type="transmembrane region" description="Helical" evidence="4">
    <location>
        <begin position="144"/>
        <end position="166"/>
    </location>
</feature>
<reference evidence="5 6" key="1">
    <citation type="submission" date="2006-06" db="EMBL/GenBank/DDBJ databases">
        <title>Complete sequence of Rubrobacter xylanophilus DSM 9941.</title>
        <authorList>
            <consortium name="US DOE Joint Genome Institute"/>
            <person name="Copeland A."/>
            <person name="Lucas S."/>
            <person name="Lapidus A."/>
            <person name="Barry K."/>
            <person name="Detter J.C."/>
            <person name="Glavina del Rio T."/>
            <person name="Hammon N."/>
            <person name="Israni S."/>
            <person name="Dalin E."/>
            <person name="Tice H."/>
            <person name="Pitluck S."/>
            <person name="Munk A.C."/>
            <person name="Brettin T."/>
            <person name="Bruce D."/>
            <person name="Han C."/>
            <person name="Tapia R."/>
            <person name="Gilna P."/>
            <person name="Schmutz J."/>
            <person name="Larimer F."/>
            <person name="Land M."/>
            <person name="Hauser L."/>
            <person name="Kyrpides N."/>
            <person name="Lykidis A."/>
            <person name="da Costa M.S."/>
            <person name="Rainey F.A."/>
            <person name="Empadinhas N."/>
            <person name="Jolivet E."/>
            <person name="Battista J.R."/>
            <person name="Richardson P."/>
        </authorList>
    </citation>
    <scope>NUCLEOTIDE SEQUENCE [LARGE SCALE GENOMIC DNA]</scope>
    <source>
        <strain evidence="6">DSM 9941 / NBRC 16129 / PRD-1</strain>
    </source>
</reference>
<evidence type="ECO:0000313" key="5">
    <source>
        <dbReference type="EMBL" id="ABG05812.1"/>
    </source>
</evidence>
<sequence length="208" mass="20424">MPSGFGLAHTVGRSGSHNREQGALRDLSTATMTRVALMAAVTAVAAQITIPLPFSPVPFTMQVLAVLLSGMLLGARNGALSQLVYVLVGAAGAPVFAGFSGGLGVIFGPTGGYLLSYPLAAALAGLAAGAVARASRRRALLAGFLWGCAGLAAIYAAGAAWLAAVAGLPPLAALAQGVLPFVPLDLVKTGLAAAVATAAAPVIAPSRA</sequence>
<dbReference type="KEGG" id="rxy:Rxyl_2901"/>